<sequence>MSRPLDLKNPDRLIHIGVILPDDVNELLDVAPIDVFHTLSKENARTFPDELLPPSLKAQAIDLQLHWVSPTGKAPSRLTAGLTVVPTDSYDTCPPLDIVLMGAQTVGYQPTAADLAFVRKSFAGCAAFLTICAGMSAPLLAGVLQGRKATAPRFMLETLRAESPGVEWLEKRWVRDDGGKVWTSGVLLNGLELVRAFVEHNWGGEGSLVQALMAGGSWPNRDVDYKDGP</sequence>
<comment type="caution">
    <text evidence="2">The sequence shown here is derived from an EMBL/GenBank/DDBJ whole genome shotgun (WGS) entry which is preliminary data.</text>
</comment>
<dbReference type="EMBL" id="JAKJXP020000021">
    <property type="protein sequence ID" value="KAK7754421.1"/>
    <property type="molecule type" value="Genomic_DNA"/>
</dbReference>
<proteinExistence type="predicted"/>
<feature type="domain" description="DJ-1/PfpI" evidence="1">
    <location>
        <begin position="57"/>
        <end position="199"/>
    </location>
</feature>
<dbReference type="Proteomes" id="UP001320420">
    <property type="component" value="Unassembled WGS sequence"/>
</dbReference>
<evidence type="ECO:0000259" key="1">
    <source>
        <dbReference type="Pfam" id="PF01965"/>
    </source>
</evidence>
<name>A0AAN9UUW4_9PEZI</name>
<keyword evidence="3" id="KW-1185">Reference proteome</keyword>
<dbReference type="InterPro" id="IPR002818">
    <property type="entry name" value="DJ-1/PfpI"/>
</dbReference>
<reference evidence="2 3" key="1">
    <citation type="submission" date="2024-02" db="EMBL/GenBank/DDBJ databases">
        <title>De novo assembly and annotation of 12 fungi associated with fruit tree decline syndrome in Ontario, Canada.</title>
        <authorList>
            <person name="Sulman M."/>
            <person name="Ellouze W."/>
            <person name="Ilyukhin E."/>
        </authorList>
    </citation>
    <scope>NUCLEOTIDE SEQUENCE [LARGE SCALE GENOMIC DNA]</scope>
    <source>
        <strain evidence="2 3">M11/M66-122</strain>
    </source>
</reference>
<dbReference type="PANTHER" id="PTHR43130">
    <property type="entry name" value="ARAC-FAMILY TRANSCRIPTIONAL REGULATOR"/>
    <property type="match status" value="1"/>
</dbReference>
<dbReference type="PANTHER" id="PTHR43130:SF7">
    <property type="entry name" value="DJ-1_PFPI DOMAIN-CONTAINING PROTEIN"/>
    <property type="match status" value="1"/>
</dbReference>
<dbReference type="InterPro" id="IPR029062">
    <property type="entry name" value="Class_I_gatase-like"/>
</dbReference>
<organism evidence="2 3">
    <name type="scientific">Diatrype stigma</name>
    <dbReference type="NCBI Taxonomy" id="117547"/>
    <lineage>
        <taxon>Eukaryota</taxon>
        <taxon>Fungi</taxon>
        <taxon>Dikarya</taxon>
        <taxon>Ascomycota</taxon>
        <taxon>Pezizomycotina</taxon>
        <taxon>Sordariomycetes</taxon>
        <taxon>Xylariomycetidae</taxon>
        <taxon>Xylariales</taxon>
        <taxon>Diatrypaceae</taxon>
        <taxon>Diatrype</taxon>
    </lineage>
</organism>
<dbReference type="SUPFAM" id="SSF52317">
    <property type="entry name" value="Class I glutamine amidotransferase-like"/>
    <property type="match status" value="1"/>
</dbReference>
<gene>
    <name evidence="2" type="ORF">SLS62_003715</name>
</gene>
<dbReference type="Pfam" id="PF01965">
    <property type="entry name" value="DJ-1_PfpI"/>
    <property type="match status" value="1"/>
</dbReference>
<protein>
    <recommendedName>
        <fullName evidence="1">DJ-1/PfpI domain-containing protein</fullName>
    </recommendedName>
</protein>
<dbReference type="Gene3D" id="3.40.50.880">
    <property type="match status" value="1"/>
</dbReference>
<dbReference type="AlphaFoldDB" id="A0AAN9UUW4"/>
<evidence type="ECO:0000313" key="3">
    <source>
        <dbReference type="Proteomes" id="UP001320420"/>
    </source>
</evidence>
<evidence type="ECO:0000313" key="2">
    <source>
        <dbReference type="EMBL" id="KAK7754421.1"/>
    </source>
</evidence>
<accession>A0AAN9UUW4</accession>
<dbReference type="InterPro" id="IPR052158">
    <property type="entry name" value="INH-QAR"/>
</dbReference>